<feature type="domain" description="Lipid/polyisoprenoid-binding YceI-like" evidence="2">
    <location>
        <begin position="24"/>
        <end position="188"/>
    </location>
</feature>
<evidence type="ECO:0000313" key="4">
    <source>
        <dbReference type="Proteomes" id="UP001499884"/>
    </source>
</evidence>
<accession>A0ABP7EWD8</accession>
<keyword evidence="4" id="KW-1185">Reference proteome</keyword>
<dbReference type="PANTHER" id="PTHR34406">
    <property type="entry name" value="PROTEIN YCEI"/>
    <property type="match status" value="1"/>
</dbReference>
<dbReference type="SMART" id="SM00867">
    <property type="entry name" value="YceI"/>
    <property type="match status" value="1"/>
</dbReference>
<proteinExistence type="inferred from homology"/>
<dbReference type="Gene3D" id="2.40.128.110">
    <property type="entry name" value="Lipid/polyisoprenoid-binding, YceI-like"/>
    <property type="match status" value="1"/>
</dbReference>
<evidence type="ECO:0000313" key="3">
    <source>
        <dbReference type="EMBL" id="GAA3723319.1"/>
    </source>
</evidence>
<name>A0ABP7EWD8_9ACTN</name>
<dbReference type="InterPro" id="IPR036761">
    <property type="entry name" value="TTHA0802/YceI-like_sf"/>
</dbReference>
<evidence type="ECO:0000256" key="1">
    <source>
        <dbReference type="ARBA" id="ARBA00008812"/>
    </source>
</evidence>
<dbReference type="SUPFAM" id="SSF101874">
    <property type="entry name" value="YceI-like"/>
    <property type="match status" value="1"/>
</dbReference>
<dbReference type="RefSeq" id="WP_345644570.1">
    <property type="nucleotide sequence ID" value="NZ_BAABEP010000010.1"/>
</dbReference>
<reference evidence="4" key="1">
    <citation type="journal article" date="2019" name="Int. J. Syst. Evol. Microbiol.">
        <title>The Global Catalogue of Microorganisms (GCM) 10K type strain sequencing project: providing services to taxonomists for standard genome sequencing and annotation.</title>
        <authorList>
            <consortium name="The Broad Institute Genomics Platform"/>
            <consortium name="The Broad Institute Genome Sequencing Center for Infectious Disease"/>
            <person name="Wu L."/>
            <person name="Ma J."/>
        </authorList>
    </citation>
    <scope>NUCLEOTIDE SEQUENCE [LARGE SCALE GENOMIC DNA]</scope>
    <source>
        <strain evidence="4">JCM 30846</strain>
    </source>
</reference>
<evidence type="ECO:0000259" key="2">
    <source>
        <dbReference type="SMART" id="SM00867"/>
    </source>
</evidence>
<sequence length="190" mass="19569">MPQSPQTPPAAVQRLLADGAGAGAWALDPASTSVRITSKSMWGLVTAHGTFKEVAGEGTLGADGAVEGLLTLGAASLDTANAKRDKHLRSADFFDTDNHPEIVVRVSGNANGADDATADGLPLSAEATVKGTTRVLPVTAAVAPEGSGTDAVRLTVRTVVDHRTFGITWSPMGMMKPHTDVAVEAVFRRA</sequence>
<comment type="similarity">
    <text evidence="1">Belongs to the UPF0312 family.</text>
</comment>
<dbReference type="Proteomes" id="UP001499884">
    <property type="component" value="Unassembled WGS sequence"/>
</dbReference>
<dbReference type="InterPro" id="IPR007372">
    <property type="entry name" value="Lipid/polyisoprenoid-bd_YceI"/>
</dbReference>
<organism evidence="3 4">
    <name type="scientific">Streptomyces tremellae</name>
    <dbReference type="NCBI Taxonomy" id="1124239"/>
    <lineage>
        <taxon>Bacteria</taxon>
        <taxon>Bacillati</taxon>
        <taxon>Actinomycetota</taxon>
        <taxon>Actinomycetes</taxon>
        <taxon>Kitasatosporales</taxon>
        <taxon>Streptomycetaceae</taxon>
        <taxon>Streptomyces</taxon>
    </lineage>
</organism>
<dbReference type="EMBL" id="BAABEP010000010">
    <property type="protein sequence ID" value="GAA3723319.1"/>
    <property type="molecule type" value="Genomic_DNA"/>
</dbReference>
<dbReference type="Pfam" id="PF04264">
    <property type="entry name" value="YceI"/>
    <property type="match status" value="1"/>
</dbReference>
<dbReference type="PANTHER" id="PTHR34406:SF1">
    <property type="entry name" value="PROTEIN YCEI"/>
    <property type="match status" value="1"/>
</dbReference>
<protein>
    <submittedName>
        <fullName evidence="3">YceI family protein</fullName>
    </submittedName>
</protein>
<comment type="caution">
    <text evidence="3">The sequence shown here is derived from an EMBL/GenBank/DDBJ whole genome shotgun (WGS) entry which is preliminary data.</text>
</comment>
<gene>
    <name evidence="3" type="ORF">GCM10023082_21770</name>
</gene>